<evidence type="ECO:0000256" key="10">
    <source>
        <dbReference type="ARBA" id="ARBA00023201"/>
    </source>
</evidence>
<organism evidence="13 14">
    <name type="scientific">Sphingobacterium chuzhouense</name>
    <dbReference type="NCBI Taxonomy" id="1742264"/>
    <lineage>
        <taxon>Bacteria</taxon>
        <taxon>Pseudomonadati</taxon>
        <taxon>Bacteroidota</taxon>
        <taxon>Sphingobacteriia</taxon>
        <taxon>Sphingobacteriales</taxon>
        <taxon>Sphingobacteriaceae</taxon>
        <taxon>Sphingobacterium</taxon>
    </lineage>
</organism>
<feature type="transmembrane region" description="Helical" evidence="12">
    <location>
        <begin position="44"/>
        <end position="65"/>
    </location>
</feature>
<evidence type="ECO:0000256" key="3">
    <source>
        <dbReference type="ARBA" id="ARBA00022448"/>
    </source>
</evidence>
<gene>
    <name evidence="13" type="ORF">H8B21_17680</name>
</gene>
<feature type="transmembrane region" description="Helical" evidence="12">
    <location>
        <begin position="118"/>
        <end position="136"/>
    </location>
</feature>
<dbReference type="CDD" id="cd11477">
    <property type="entry name" value="SLC5sbd_u1"/>
    <property type="match status" value="1"/>
</dbReference>
<comment type="subcellular location">
    <subcellularLocation>
        <location evidence="1">Cell membrane</location>
        <topology evidence="1">Multi-pass membrane protein</topology>
    </subcellularLocation>
</comment>
<evidence type="ECO:0000256" key="7">
    <source>
        <dbReference type="ARBA" id="ARBA00023053"/>
    </source>
</evidence>
<dbReference type="PROSITE" id="PS50283">
    <property type="entry name" value="NA_SOLUT_SYMP_3"/>
    <property type="match status" value="1"/>
</dbReference>
<dbReference type="PANTHER" id="PTHR42985:SF40">
    <property type="entry name" value="LD47995P-RELATED"/>
    <property type="match status" value="1"/>
</dbReference>
<keyword evidence="4" id="KW-1003">Cell membrane</keyword>
<feature type="transmembrane region" description="Helical" evidence="12">
    <location>
        <begin position="309"/>
        <end position="332"/>
    </location>
</feature>
<dbReference type="Proteomes" id="UP000651112">
    <property type="component" value="Unassembled WGS sequence"/>
</dbReference>
<dbReference type="EMBL" id="JACNYL010000004">
    <property type="protein sequence ID" value="MBD1423399.1"/>
    <property type="molecule type" value="Genomic_DNA"/>
</dbReference>
<evidence type="ECO:0000256" key="4">
    <source>
        <dbReference type="ARBA" id="ARBA00022475"/>
    </source>
</evidence>
<evidence type="ECO:0000313" key="13">
    <source>
        <dbReference type="EMBL" id="MBD1423399.1"/>
    </source>
</evidence>
<evidence type="ECO:0000256" key="2">
    <source>
        <dbReference type="ARBA" id="ARBA00006434"/>
    </source>
</evidence>
<dbReference type="Gene3D" id="1.20.1730.10">
    <property type="entry name" value="Sodium/glucose cotransporter"/>
    <property type="match status" value="1"/>
</dbReference>
<keyword evidence="6 12" id="KW-1133">Transmembrane helix</keyword>
<feature type="transmembrane region" description="Helical" evidence="12">
    <location>
        <begin position="148"/>
        <end position="171"/>
    </location>
</feature>
<feature type="transmembrane region" description="Helical" evidence="12">
    <location>
        <begin position="178"/>
        <end position="196"/>
    </location>
</feature>
<evidence type="ECO:0000256" key="9">
    <source>
        <dbReference type="ARBA" id="ARBA00023136"/>
    </source>
</evidence>
<feature type="transmembrane region" description="Helical" evidence="12">
    <location>
        <begin position="381"/>
        <end position="402"/>
    </location>
</feature>
<evidence type="ECO:0000256" key="5">
    <source>
        <dbReference type="ARBA" id="ARBA00022692"/>
    </source>
</evidence>
<dbReference type="Pfam" id="PF00474">
    <property type="entry name" value="SSF"/>
    <property type="match status" value="1"/>
</dbReference>
<keyword evidence="9 12" id="KW-0472">Membrane</keyword>
<comment type="caution">
    <text evidence="13">The sequence shown here is derived from an EMBL/GenBank/DDBJ whole genome shotgun (WGS) entry which is preliminary data.</text>
</comment>
<feature type="transmembrane region" description="Helical" evidence="12">
    <location>
        <begin position="414"/>
        <end position="434"/>
    </location>
</feature>
<dbReference type="InterPro" id="IPR001734">
    <property type="entry name" value="Na/solute_symporter"/>
</dbReference>
<keyword evidence="3" id="KW-0813">Transport</keyword>
<keyword evidence="8" id="KW-0406">Ion transport</keyword>
<sequence length="560" mass="61316">MDILDYIIMLLFTGVVIAAGLSFGKTGSSMKSYFAAGGAVPWRISGLSLFMSFFSAGTFVVWGSIAYQHGFVAIAIQMTMCLGGLAVGMFIAPAWQKSRALTAAEFVSRRLGISVQKFYSYLILLISLMYTGAFLYPVAKIINVSTGFSIEACILVLGILIILYTVVGGLWGVMITDVVQFIVLTAAVIIVVPLAFDRIGGVGELFTNAPPDFFHIVNEEYSWLFLLAFAIYNGIFIGGNWAYVQRYTTVDSPKSVSKVGYLFAGLYLISPFIWMLPPMIYRIVNPELSGLENEGAYLMMCKEVLPKGLIGLMLGGMVFATASSVNTTLNLAAAVFTNDLYKSVRPQTKPKQLMFVAKTAVIVFGIITILVALMVPSAGGIVEIVLSVGAVTGCSLYGPPIWALFSKYHTGRSILWCTILGLAINVYFKFLHPLLTGISLSRAEEMLAGAIIPFALLAGYELWARSRKEIARDYIHYKQQQRIASQLEEEEEEEQSSEEQNRYGLKVLARTMAITSLIFIVLALIADHKALWITLSIGIIVGLGALSIFRYTNKKVKADV</sequence>
<feature type="transmembrane region" description="Helical" evidence="12">
    <location>
        <begin position="446"/>
        <end position="463"/>
    </location>
</feature>
<feature type="transmembrane region" description="Helical" evidence="12">
    <location>
        <begin position="353"/>
        <end position="375"/>
    </location>
</feature>
<dbReference type="RefSeq" id="WP_190315173.1">
    <property type="nucleotide sequence ID" value="NZ_JACNYL010000004.1"/>
</dbReference>
<feature type="transmembrane region" description="Helical" evidence="12">
    <location>
        <begin position="256"/>
        <end position="276"/>
    </location>
</feature>
<accession>A0ABR7XWF5</accession>
<evidence type="ECO:0000256" key="1">
    <source>
        <dbReference type="ARBA" id="ARBA00004651"/>
    </source>
</evidence>
<reference evidence="13 14" key="1">
    <citation type="submission" date="2020-08" db="EMBL/GenBank/DDBJ databases">
        <title>Sphingobacterium sp. DN00404 isolated from aquaculture water.</title>
        <authorList>
            <person name="Zhang M."/>
        </authorList>
    </citation>
    <scope>NUCLEOTIDE SEQUENCE [LARGE SCALE GENOMIC DNA]</scope>
    <source>
        <strain evidence="13 14">KCTC 42746</strain>
    </source>
</reference>
<feature type="transmembrane region" description="Helical" evidence="12">
    <location>
        <begin position="6"/>
        <end position="23"/>
    </location>
</feature>
<feature type="transmembrane region" description="Helical" evidence="12">
    <location>
        <begin position="221"/>
        <end position="244"/>
    </location>
</feature>
<name>A0ABR7XWF5_9SPHI</name>
<dbReference type="PANTHER" id="PTHR42985">
    <property type="entry name" value="SODIUM-COUPLED MONOCARBOXYLATE TRANSPORTER"/>
    <property type="match status" value="1"/>
</dbReference>
<keyword evidence="7" id="KW-0915">Sodium</keyword>
<protein>
    <submittedName>
        <fullName evidence="13">Na+:solute symporter</fullName>
    </submittedName>
</protein>
<evidence type="ECO:0000256" key="12">
    <source>
        <dbReference type="SAM" id="Phobius"/>
    </source>
</evidence>
<feature type="transmembrane region" description="Helical" evidence="12">
    <location>
        <begin position="531"/>
        <end position="549"/>
    </location>
</feature>
<evidence type="ECO:0000256" key="8">
    <source>
        <dbReference type="ARBA" id="ARBA00023065"/>
    </source>
</evidence>
<dbReference type="InterPro" id="IPR038377">
    <property type="entry name" value="Na/Glc_symporter_sf"/>
</dbReference>
<keyword evidence="10" id="KW-0739">Sodium transport</keyword>
<dbReference type="InterPro" id="IPR051163">
    <property type="entry name" value="Sodium:Solute_Symporter_SSF"/>
</dbReference>
<feature type="transmembrane region" description="Helical" evidence="12">
    <location>
        <begin position="71"/>
        <end position="92"/>
    </location>
</feature>
<comment type="similarity">
    <text evidence="2 11">Belongs to the sodium:solute symporter (SSF) (TC 2.A.21) family.</text>
</comment>
<evidence type="ECO:0000256" key="11">
    <source>
        <dbReference type="RuleBase" id="RU362091"/>
    </source>
</evidence>
<feature type="transmembrane region" description="Helical" evidence="12">
    <location>
        <begin position="507"/>
        <end position="525"/>
    </location>
</feature>
<evidence type="ECO:0000256" key="6">
    <source>
        <dbReference type="ARBA" id="ARBA00022989"/>
    </source>
</evidence>
<proteinExistence type="inferred from homology"/>
<keyword evidence="5 12" id="KW-0812">Transmembrane</keyword>
<keyword evidence="14" id="KW-1185">Reference proteome</keyword>
<evidence type="ECO:0000313" key="14">
    <source>
        <dbReference type="Proteomes" id="UP000651112"/>
    </source>
</evidence>